<name>A0A3E0VR89_9MICO</name>
<evidence type="ECO:0000256" key="5">
    <source>
        <dbReference type="SAM" id="MobiDB-lite"/>
    </source>
</evidence>
<keyword evidence="4" id="KW-0067">ATP-binding</keyword>
<feature type="compositionally biased region" description="Basic residues" evidence="5">
    <location>
        <begin position="97"/>
        <end position="115"/>
    </location>
</feature>
<feature type="compositionally biased region" description="Basic residues" evidence="5">
    <location>
        <begin position="35"/>
        <end position="53"/>
    </location>
</feature>
<protein>
    <recommendedName>
        <fullName evidence="6">ABC transporter domain-containing protein</fullName>
    </recommendedName>
</protein>
<dbReference type="SUPFAM" id="SSF52540">
    <property type="entry name" value="P-loop containing nucleoside triphosphate hydrolases"/>
    <property type="match status" value="1"/>
</dbReference>
<dbReference type="Proteomes" id="UP000256541">
    <property type="component" value="Unassembled WGS sequence"/>
</dbReference>
<evidence type="ECO:0000256" key="3">
    <source>
        <dbReference type="ARBA" id="ARBA00022741"/>
    </source>
</evidence>
<organism evidence="7 8">
    <name type="scientific">Subtercola boreus</name>
    <dbReference type="NCBI Taxonomy" id="120213"/>
    <lineage>
        <taxon>Bacteria</taxon>
        <taxon>Bacillati</taxon>
        <taxon>Actinomycetota</taxon>
        <taxon>Actinomycetes</taxon>
        <taxon>Micrococcales</taxon>
        <taxon>Microbacteriaceae</taxon>
        <taxon>Subtercola</taxon>
    </lineage>
</organism>
<dbReference type="AlphaFoldDB" id="A0A3E0VR89"/>
<gene>
    <name evidence="7" type="ORF">B7R22_16460</name>
</gene>
<dbReference type="GO" id="GO:0016887">
    <property type="term" value="F:ATP hydrolysis activity"/>
    <property type="evidence" value="ECO:0007669"/>
    <property type="project" value="InterPro"/>
</dbReference>
<evidence type="ECO:0000256" key="1">
    <source>
        <dbReference type="ARBA" id="ARBA00005417"/>
    </source>
</evidence>
<proteinExistence type="inferred from homology"/>
<dbReference type="GO" id="GO:0042626">
    <property type="term" value="F:ATPase-coupled transmembrane transporter activity"/>
    <property type="evidence" value="ECO:0007669"/>
    <property type="project" value="TreeGrafter"/>
</dbReference>
<dbReference type="EMBL" id="NBXB01000042">
    <property type="protein sequence ID" value="RFA12386.1"/>
    <property type="molecule type" value="Genomic_DNA"/>
</dbReference>
<evidence type="ECO:0000313" key="8">
    <source>
        <dbReference type="Proteomes" id="UP000256541"/>
    </source>
</evidence>
<evidence type="ECO:0000256" key="4">
    <source>
        <dbReference type="ARBA" id="ARBA00022840"/>
    </source>
</evidence>
<sequence>MNPTIVNTVQVNSVQETRHDRSDRPAHPGEAGKPVAHRRHGHRPHRRVCRDHRRARAARRVPRLRLGADHGADPRCDARGSRTRRVARGAFDGRAPGARRTRPAAARRRTRRSLGVRRPDGRLSVRLDRRHLRDRRHRARGRPHTDLAAYHRRCAGRGDPRGVRHRHPGHGTGAAPPDRPDRAAGHRLPSVRPHQSRHHRGRHDDPGAGVPAGVPDAAEGSCVTGSITFSDVSVQLGDQLALDSVSLSLDAQRVAVIGANGSGKSTFARVLGGLVAPSRGTVSVLGVDPQRQAAALRRLVGFVFSNPDAQIIMPTVAEDAAFSLRSEKLPRAESAERVRQTLREFGLTDLADRAAHDLSGGQKQLLALAGAVIRRPQLMIADEPTAYLDARNSRQIADHLLAPNDRQLVLVTHDLALPLRCDVAVLFEGGRMIGCGDPADIVSQYEASLSC</sequence>
<dbReference type="PROSITE" id="PS50893">
    <property type="entry name" value="ABC_TRANSPORTER_2"/>
    <property type="match status" value="1"/>
</dbReference>
<evidence type="ECO:0000259" key="6">
    <source>
        <dbReference type="PROSITE" id="PS50893"/>
    </source>
</evidence>
<keyword evidence="3" id="KW-0547">Nucleotide-binding</keyword>
<comment type="similarity">
    <text evidence="1">Belongs to the ABC transporter superfamily.</text>
</comment>
<dbReference type="InterPro" id="IPR015856">
    <property type="entry name" value="ABC_transpr_CbiO/EcfA_su"/>
</dbReference>
<dbReference type="Gene3D" id="3.40.50.300">
    <property type="entry name" value="P-loop containing nucleotide triphosphate hydrolases"/>
    <property type="match status" value="1"/>
</dbReference>
<dbReference type="OrthoDB" id="9806471at2"/>
<feature type="region of interest" description="Disordered" evidence="5">
    <location>
        <begin position="67"/>
        <end position="120"/>
    </location>
</feature>
<dbReference type="CDD" id="cd03225">
    <property type="entry name" value="ABC_cobalt_CbiO_domain1"/>
    <property type="match status" value="1"/>
</dbReference>
<keyword evidence="2" id="KW-0813">Transport</keyword>
<dbReference type="PROSITE" id="PS00211">
    <property type="entry name" value="ABC_TRANSPORTER_1"/>
    <property type="match status" value="1"/>
</dbReference>
<dbReference type="Pfam" id="PF00005">
    <property type="entry name" value="ABC_tran"/>
    <property type="match status" value="1"/>
</dbReference>
<dbReference type="InterPro" id="IPR003593">
    <property type="entry name" value="AAA+_ATPase"/>
</dbReference>
<feature type="compositionally biased region" description="Basic and acidic residues" evidence="5">
    <location>
        <begin position="67"/>
        <end position="80"/>
    </location>
</feature>
<dbReference type="SMART" id="SM00382">
    <property type="entry name" value="AAA"/>
    <property type="match status" value="1"/>
</dbReference>
<dbReference type="InterPro" id="IPR017871">
    <property type="entry name" value="ABC_transporter-like_CS"/>
</dbReference>
<feature type="compositionally biased region" description="Basic and acidic residues" evidence="5">
    <location>
        <begin position="16"/>
        <end position="27"/>
    </location>
</feature>
<reference evidence="7 8" key="1">
    <citation type="submission" date="2017-04" db="EMBL/GenBank/DDBJ databases">
        <title>Comparative genome analysis of Subtercola boreus.</title>
        <authorList>
            <person name="Cho Y.-J."/>
            <person name="Cho A."/>
            <person name="Kim O.-S."/>
            <person name="Lee J.-I."/>
        </authorList>
    </citation>
    <scope>NUCLEOTIDE SEQUENCE [LARGE SCALE GENOMIC DNA]</scope>
    <source>
        <strain evidence="7 8">P27479</strain>
    </source>
</reference>
<feature type="region of interest" description="Disordered" evidence="5">
    <location>
        <begin position="1"/>
        <end position="53"/>
    </location>
</feature>
<feature type="region of interest" description="Disordered" evidence="5">
    <location>
        <begin position="152"/>
        <end position="212"/>
    </location>
</feature>
<dbReference type="InterPro" id="IPR050095">
    <property type="entry name" value="ECF_ABC_transporter_ATP-bd"/>
</dbReference>
<accession>A0A3E0VR89</accession>
<dbReference type="PANTHER" id="PTHR43553:SF24">
    <property type="entry name" value="ENERGY-COUPLING FACTOR TRANSPORTER ATP-BINDING PROTEIN ECFA1"/>
    <property type="match status" value="1"/>
</dbReference>
<dbReference type="GO" id="GO:0043190">
    <property type="term" value="C:ATP-binding cassette (ABC) transporter complex"/>
    <property type="evidence" value="ECO:0007669"/>
    <property type="project" value="TreeGrafter"/>
</dbReference>
<dbReference type="InterPro" id="IPR003439">
    <property type="entry name" value="ABC_transporter-like_ATP-bd"/>
</dbReference>
<feature type="compositionally biased region" description="Polar residues" evidence="5">
    <location>
        <begin position="1"/>
        <end position="15"/>
    </location>
</feature>
<feature type="domain" description="ABC transporter" evidence="6">
    <location>
        <begin position="227"/>
        <end position="450"/>
    </location>
</feature>
<dbReference type="InterPro" id="IPR027417">
    <property type="entry name" value="P-loop_NTPase"/>
</dbReference>
<evidence type="ECO:0000313" key="7">
    <source>
        <dbReference type="EMBL" id="RFA12386.1"/>
    </source>
</evidence>
<evidence type="ECO:0000256" key="2">
    <source>
        <dbReference type="ARBA" id="ARBA00022448"/>
    </source>
</evidence>
<comment type="caution">
    <text evidence="7">The sequence shown here is derived from an EMBL/GenBank/DDBJ whole genome shotgun (WGS) entry which is preliminary data.</text>
</comment>
<dbReference type="PANTHER" id="PTHR43553">
    <property type="entry name" value="HEAVY METAL TRANSPORTER"/>
    <property type="match status" value="1"/>
</dbReference>
<dbReference type="GO" id="GO:0005524">
    <property type="term" value="F:ATP binding"/>
    <property type="evidence" value="ECO:0007669"/>
    <property type="project" value="UniProtKB-KW"/>
</dbReference>